<name>A0ABP0HJ43_9DINO</name>
<sequence>MPCCGCSAWLVPTSAHGPAGEAKATASSLPAESVLVSATTPSFQMPLERLGGKPAGVWRLEAWKAGF</sequence>
<evidence type="ECO:0000313" key="2">
    <source>
        <dbReference type="Proteomes" id="UP001642464"/>
    </source>
</evidence>
<comment type="caution">
    <text evidence="1">The sequence shown here is derived from an EMBL/GenBank/DDBJ whole genome shotgun (WGS) entry which is preliminary data.</text>
</comment>
<accession>A0ABP0HJ43</accession>
<reference evidence="1 2" key="1">
    <citation type="submission" date="2024-02" db="EMBL/GenBank/DDBJ databases">
        <authorList>
            <person name="Chen Y."/>
            <person name="Shah S."/>
            <person name="Dougan E. K."/>
            <person name="Thang M."/>
            <person name="Chan C."/>
        </authorList>
    </citation>
    <scope>NUCLEOTIDE SEQUENCE [LARGE SCALE GENOMIC DNA]</scope>
</reference>
<gene>
    <name evidence="1" type="ORF">SCF082_LOCUS2151</name>
</gene>
<dbReference type="EMBL" id="CAXAMM010001080">
    <property type="protein sequence ID" value="CAK8990241.1"/>
    <property type="molecule type" value="Genomic_DNA"/>
</dbReference>
<proteinExistence type="predicted"/>
<protein>
    <submittedName>
        <fullName evidence="1">Uncharacterized protein</fullName>
    </submittedName>
</protein>
<organism evidence="1 2">
    <name type="scientific">Durusdinium trenchii</name>
    <dbReference type="NCBI Taxonomy" id="1381693"/>
    <lineage>
        <taxon>Eukaryota</taxon>
        <taxon>Sar</taxon>
        <taxon>Alveolata</taxon>
        <taxon>Dinophyceae</taxon>
        <taxon>Suessiales</taxon>
        <taxon>Symbiodiniaceae</taxon>
        <taxon>Durusdinium</taxon>
    </lineage>
</organism>
<evidence type="ECO:0000313" key="1">
    <source>
        <dbReference type="EMBL" id="CAK8990241.1"/>
    </source>
</evidence>
<keyword evidence="2" id="KW-1185">Reference proteome</keyword>
<dbReference type="Proteomes" id="UP001642464">
    <property type="component" value="Unassembled WGS sequence"/>
</dbReference>